<dbReference type="EMBL" id="CP070499">
    <property type="protein sequence ID" value="QSB14645.1"/>
    <property type="molecule type" value="Genomic_DNA"/>
</dbReference>
<reference evidence="2" key="1">
    <citation type="submission" date="2021-02" db="EMBL/GenBank/DDBJ databases">
        <title>Natrosporangium hydrolyticum gen. nov., sp. nov, a haloalkaliphilic actinobacterium from a soda solonchak soil.</title>
        <authorList>
            <person name="Sorokin D.Y."/>
            <person name="Khijniak T.V."/>
            <person name="Zakharycheva A.P."/>
            <person name="Boueva O.V."/>
            <person name="Ariskina E.V."/>
            <person name="Hahnke R.L."/>
            <person name="Bunk B."/>
            <person name="Sproer C."/>
            <person name="Schumann P."/>
            <person name="Evtushenko L.I."/>
            <person name="Kublanov I.V."/>
        </authorList>
    </citation>
    <scope>NUCLEOTIDE SEQUENCE</scope>
    <source>
        <strain evidence="2">DSM 106523</strain>
    </source>
</reference>
<accession>A0A895YES7</accession>
<dbReference type="InterPro" id="IPR036465">
    <property type="entry name" value="vWFA_dom_sf"/>
</dbReference>
<evidence type="ECO:0000313" key="3">
    <source>
        <dbReference type="Proteomes" id="UP000662857"/>
    </source>
</evidence>
<dbReference type="SUPFAM" id="SSF53300">
    <property type="entry name" value="vWA-like"/>
    <property type="match status" value="1"/>
</dbReference>
<gene>
    <name evidence="2" type="ORF">JQS43_24815</name>
</gene>
<proteinExistence type="predicted"/>
<protein>
    <submittedName>
        <fullName evidence="2">Substrate-binding domain-containing protein</fullName>
    </submittedName>
</protein>
<dbReference type="AlphaFoldDB" id="A0A895YES7"/>
<dbReference type="Proteomes" id="UP000662857">
    <property type="component" value="Chromosome"/>
</dbReference>
<dbReference type="RefSeq" id="WP_239676794.1">
    <property type="nucleotide sequence ID" value="NZ_CP070499.1"/>
</dbReference>
<keyword evidence="3" id="KW-1185">Reference proteome</keyword>
<dbReference type="KEGG" id="nhy:JQS43_24815"/>
<sequence>MPGRHRTASTLRRPTIRTPAVIALVALVATGLVLVVQNLADAEGCSGNTGVRLTVAADPAIAPAVREAADAWIAQDAPELNGGCVAVDVTAAGTADVATALAASAGGFLDAAEPAEAGELPDVWVPDSSYWVSQLRSVSRGLFAGEPAPLATSPVMLAASPAAADLFDGGPVDPEQLREPVLGALDAGSPPPMRLTEPRRDTAGVVGAGWLQQALVTTDEELPNLVGAFRALDQPPADAPGMLVEFDAVATATGGPDDDETGSGLDGVVLAAVSEQAIETHNQTAGASRVAALPVTDAPVLDFPFAGLARAVPGAQTAAGMLHDALTDRAAVFGDHGFRPVSDEPVVGPPEQVAGTVRIWTSATRDARVLSVINVNASMAEPIGPVEVPLRRIDAFQAAAEQGLGLFTPESELGHWEYTDDWREGAPIATLTEEHQAEILASIGSVTLAESNDSAFFEVLLDGYRELKEGYDPARSNTLIVWTDTGDNVADDSGLTETLEELERLADVTRPIRVILLGLGPDVDMTQLTAVADATGGGAFQLENPDEIGLVFLRALLT</sequence>
<dbReference type="Gene3D" id="3.40.50.410">
    <property type="entry name" value="von Willebrand factor, type A domain"/>
    <property type="match status" value="1"/>
</dbReference>
<dbReference type="PROSITE" id="PS50234">
    <property type="entry name" value="VWFA"/>
    <property type="match status" value="1"/>
</dbReference>
<organism evidence="2 3">
    <name type="scientific">Natronosporangium hydrolyticum</name>
    <dbReference type="NCBI Taxonomy" id="2811111"/>
    <lineage>
        <taxon>Bacteria</taxon>
        <taxon>Bacillati</taxon>
        <taxon>Actinomycetota</taxon>
        <taxon>Actinomycetes</taxon>
        <taxon>Micromonosporales</taxon>
        <taxon>Micromonosporaceae</taxon>
        <taxon>Natronosporangium</taxon>
    </lineage>
</organism>
<dbReference type="Pfam" id="PF13531">
    <property type="entry name" value="SBP_bac_11"/>
    <property type="match status" value="1"/>
</dbReference>
<dbReference type="InterPro" id="IPR002035">
    <property type="entry name" value="VWF_A"/>
</dbReference>
<evidence type="ECO:0000313" key="2">
    <source>
        <dbReference type="EMBL" id="QSB14645.1"/>
    </source>
</evidence>
<name>A0A895YES7_9ACTN</name>
<evidence type="ECO:0000259" key="1">
    <source>
        <dbReference type="PROSITE" id="PS50234"/>
    </source>
</evidence>
<feature type="domain" description="VWFA" evidence="1">
    <location>
        <begin position="368"/>
        <end position="556"/>
    </location>
</feature>